<evidence type="ECO:0000313" key="1">
    <source>
        <dbReference type="EMBL" id="KIM51483.1"/>
    </source>
</evidence>
<reference evidence="1 2" key="1">
    <citation type="submission" date="2014-04" db="EMBL/GenBank/DDBJ databases">
        <authorList>
            <consortium name="DOE Joint Genome Institute"/>
            <person name="Kuo A."/>
            <person name="Kohler A."/>
            <person name="Nagy L.G."/>
            <person name="Floudas D."/>
            <person name="Copeland A."/>
            <person name="Barry K.W."/>
            <person name="Cichocki N."/>
            <person name="Veneault-Fourrey C."/>
            <person name="LaButti K."/>
            <person name="Lindquist E.A."/>
            <person name="Lipzen A."/>
            <person name="Lundell T."/>
            <person name="Morin E."/>
            <person name="Murat C."/>
            <person name="Sun H."/>
            <person name="Tunlid A."/>
            <person name="Henrissat B."/>
            <person name="Grigoriev I.V."/>
            <person name="Hibbett D.S."/>
            <person name="Martin F."/>
            <person name="Nordberg H.P."/>
            <person name="Cantor M.N."/>
            <person name="Hua S.X."/>
        </authorList>
    </citation>
    <scope>NUCLEOTIDE SEQUENCE [LARGE SCALE GENOMIC DNA]</scope>
    <source>
        <strain evidence="1 2">Foug A</strain>
    </source>
</reference>
<dbReference type="HOGENOM" id="CLU_1732558_0_0_1"/>
<protein>
    <submittedName>
        <fullName evidence="1">Uncharacterized protein</fullName>
    </submittedName>
</protein>
<sequence length="151" mass="17257">MVHTGRDSKTPLKPLLRYETLLVGFPLACGTCKGFYPEYSKYFPSDECLSKEVVDQKLREWPTQWKFSVKQRNAAFPLCKLFEELCKVLGDESVPELPAEEPPNKRRKLNPKSPLVILAFDEIHTLAKPEDNNSWSSFGEIRRAIRGLTAS</sequence>
<keyword evidence="2" id="KW-1185">Reference proteome</keyword>
<accession>A0A0C2YP36</accession>
<evidence type="ECO:0000313" key="2">
    <source>
        <dbReference type="Proteomes" id="UP000053989"/>
    </source>
</evidence>
<dbReference type="AlphaFoldDB" id="A0A0C2YP36"/>
<dbReference type="OrthoDB" id="107110at2759"/>
<reference evidence="2" key="2">
    <citation type="submission" date="2015-01" db="EMBL/GenBank/DDBJ databases">
        <title>Evolutionary Origins and Diversification of the Mycorrhizal Mutualists.</title>
        <authorList>
            <consortium name="DOE Joint Genome Institute"/>
            <consortium name="Mycorrhizal Genomics Consortium"/>
            <person name="Kohler A."/>
            <person name="Kuo A."/>
            <person name="Nagy L.G."/>
            <person name="Floudas D."/>
            <person name="Copeland A."/>
            <person name="Barry K.W."/>
            <person name="Cichocki N."/>
            <person name="Veneault-Fourrey C."/>
            <person name="LaButti K."/>
            <person name="Lindquist E.A."/>
            <person name="Lipzen A."/>
            <person name="Lundell T."/>
            <person name="Morin E."/>
            <person name="Murat C."/>
            <person name="Riley R."/>
            <person name="Ohm R."/>
            <person name="Sun H."/>
            <person name="Tunlid A."/>
            <person name="Henrissat B."/>
            <person name="Grigoriev I.V."/>
            <person name="Hibbett D.S."/>
            <person name="Martin F."/>
        </authorList>
    </citation>
    <scope>NUCLEOTIDE SEQUENCE [LARGE SCALE GENOMIC DNA]</scope>
    <source>
        <strain evidence="2">Foug A</strain>
    </source>
</reference>
<dbReference type="EMBL" id="KN822255">
    <property type="protein sequence ID" value="KIM51483.1"/>
    <property type="molecule type" value="Genomic_DNA"/>
</dbReference>
<gene>
    <name evidence="1" type="ORF">SCLCIDRAFT_33404</name>
</gene>
<proteinExistence type="predicted"/>
<dbReference type="InParanoid" id="A0A0C2YP36"/>
<dbReference type="Proteomes" id="UP000053989">
    <property type="component" value="Unassembled WGS sequence"/>
</dbReference>
<organism evidence="1 2">
    <name type="scientific">Scleroderma citrinum Foug A</name>
    <dbReference type="NCBI Taxonomy" id="1036808"/>
    <lineage>
        <taxon>Eukaryota</taxon>
        <taxon>Fungi</taxon>
        <taxon>Dikarya</taxon>
        <taxon>Basidiomycota</taxon>
        <taxon>Agaricomycotina</taxon>
        <taxon>Agaricomycetes</taxon>
        <taxon>Agaricomycetidae</taxon>
        <taxon>Boletales</taxon>
        <taxon>Sclerodermatineae</taxon>
        <taxon>Sclerodermataceae</taxon>
        <taxon>Scleroderma</taxon>
    </lineage>
</organism>
<name>A0A0C2YP36_9AGAM</name>